<evidence type="ECO:0000256" key="7">
    <source>
        <dbReference type="ARBA" id="ARBA00012964"/>
    </source>
</evidence>
<dbReference type="Proteomes" id="UP001054857">
    <property type="component" value="Unassembled WGS sequence"/>
</dbReference>
<dbReference type="PANTHER" id="PTHR11845">
    <property type="entry name" value="5'-DEOXYNUCLEOTIDASE HDDC2"/>
    <property type="match status" value="1"/>
</dbReference>
<comment type="cofactor">
    <cofactor evidence="3">
        <name>Co(2+)</name>
        <dbReference type="ChEBI" id="CHEBI:48828"/>
    </cofactor>
</comment>
<evidence type="ECO:0000313" key="12">
    <source>
        <dbReference type="EMBL" id="GFR42290.1"/>
    </source>
</evidence>
<dbReference type="GO" id="GO:0005737">
    <property type="term" value="C:cytoplasm"/>
    <property type="evidence" value="ECO:0007669"/>
    <property type="project" value="TreeGrafter"/>
</dbReference>
<evidence type="ECO:0000313" key="13">
    <source>
        <dbReference type="Proteomes" id="UP001054857"/>
    </source>
</evidence>
<evidence type="ECO:0000259" key="11">
    <source>
        <dbReference type="SMART" id="SM00471"/>
    </source>
</evidence>
<dbReference type="EC" id="3.1.3.89" evidence="7"/>
<gene>
    <name evidence="12" type="ORF">Agub_g3188</name>
</gene>
<evidence type="ECO:0000256" key="1">
    <source>
        <dbReference type="ARBA" id="ARBA00001638"/>
    </source>
</evidence>
<dbReference type="SMART" id="SM00471">
    <property type="entry name" value="HDc"/>
    <property type="match status" value="1"/>
</dbReference>
<evidence type="ECO:0000256" key="10">
    <source>
        <dbReference type="SAM" id="MobiDB-lite"/>
    </source>
</evidence>
<comment type="similarity">
    <text evidence="5">Belongs to the HDDC2 family.</text>
</comment>
<feature type="non-terminal residue" evidence="12">
    <location>
        <position position="1"/>
    </location>
</feature>
<evidence type="ECO:0000256" key="9">
    <source>
        <dbReference type="ARBA" id="ARBA00022801"/>
    </source>
</evidence>
<evidence type="ECO:0000256" key="4">
    <source>
        <dbReference type="ARBA" id="ARBA00004074"/>
    </source>
</evidence>
<name>A0AAD3HJ57_9CHLO</name>
<comment type="subunit">
    <text evidence="6">Homodimer.</text>
</comment>
<dbReference type="EMBL" id="BMAR01000003">
    <property type="protein sequence ID" value="GFR42290.1"/>
    <property type="molecule type" value="Genomic_DNA"/>
</dbReference>
<feature type="region of interest" description="Disordered" evidence="10">
    <location>
        <begin position="259"/>
        <end position="288"/>
    </location>
</feature>
<keyword evidence="9" id="KW-0378">Hydrolase</keyword>
<comment type="function">
    <text evidence="4">Catalyzes the dephosphorylation of the nucleoside 5'-monophosphates deoxyadenosine monophosphate (dAMP), deoxycytidine monophosphate (dCMP), deoxyguanosine monophosphate (dGMP) and deoxythymidine monophosphate (dTMP).</text>
</comment>
<accession>A0AAD3HJ57</accession>
<feature type="non-terminal residue" evidence="12">
    <location>
        <position position="288"/>
    </location>
</feature>
<evidence type="ECO:0000256" key="8">
    <source>
        <dbReference type="ARBA" id="ARBA00022723"/>
    </source>
</evidence>
<evidence type="ECO:0000256" key="5">
    <source>
        <dbReference type="ARBA" id="ARBA00009999"/>
    </source>
</evidence>
<dbReference type="Gene3D" id="1.10.3210.10">
    <property type="entry name" value="Hypothetical protein af1432"/>
    <property type="match status" value="1"/>
</dbReference>
<comment type="cofactor">
    <cofactor evidence="2">
        <name>Mn(2+)</name>
        <dbReference type="ChEBI" id="CHEBI:29035"/>
    </cofactor>
</comment>
<dbReference type="AlphaFoldDB" id="A0AAD3HJ57"/>
<protein>
    <recommendedName>
        <fullName evidence="7">5'-deoxynucleotidase</fullName>
        <ecNumber evidence="7">3.1.3.89</ecNumber>
    </recommendedName>
</protein>
<dbReference type="FunFam" id="1.10.3210.10:FF:000016">
    <property type="entry name" value="HD domain-containing protein 2"/>
    <property type="match status" value="1"/>
</dbReference>
<dbReference type="PANTHER" id="PTHR11845:SF13">
    <property type="entry name" value="5'-DEOXYNUCLEOTIDASE HDDC2"/>
    <property type="match status" value="1"/>
</dbReference>
<dbReference type="InterPro" id="IPR006674">
    <property type="entry name" value="HD_domain"/>
</dbReference>
<comment type="caution">
    <text evidence="12">The sequence shown here is derived from an EMBL/GenBank/DDBJ whole genome shotgun (WGS) entry which is preliminary data.</text>
</comment>
<proteinExistence type="inferred from homology"/>
<keyword evidence="13" id="KW-1185">Reference proteome</keyword>
<feature type="domain" description="HD/PDEase" evidence="11">
    <location>
        <begin position="109"/>
        <end position="226"/>
    </location>
</feature>
<comment type="catalytic activity">
    <reaction evidence="1">
        <text>a 2'-deoxyribonucleoside 5'-phosphate + H2O = a 2'-deoxyribonucleoside + phosphate</text>
        <dbReference type="Rhea" id="RHEA:36167"/>
        <dbReference type="ChEBI" id="CHEBI:15377"/>
        <dbReference type="ChEBI" id="CHEBI:18274"/>
        <dbReference type="ChEBI" id="CHEBI:43474"/>
        <dbReference type="ChEBI" id="CHEBI:65317"/>
        <dbReference type="EC" id="3.1.3.89"/>
    </reaction>
</comment>
<sequence length="288" mass="31037">ATSKHISMLYSGITLRRLSSTLFARQGPAFVAGVRAVPKKTKLHTTGAKGCSHIFDSVCTARYVITSAMSSPSSSGPQPTPAAAMDFLLLLQQLKLTKRTGWVRKNVNGPESIADHMYRMSMMALLATDSGVDVTRCIKMALVHDVAESIVGDITPHCGVSEADKHEAELRAVGRIRELLGAHTAAAREVECLWLEYEAGASAEALLVKDLDKLEMIITAHQYEQAQPGLLLEEFFASTAGRFKTDTGKAWAAELVARRTASRQQQQQQQQGAEGAAASGQQGGEEGR</sequence>
<dbReference type="Pfam" id="PF13023">
    <property type="entry name" value="HD_3"/>
    <property type="match status" value="1"/>
</dbReference>
<feature type="compositionally biased region" description="Low complexity" evidence="10">
    <location>
        <begin position="264"/>
        <end position="280"/>
    </location>
</feature>
<dbReference type="InterPro" id="IPR003607">
    <property type="entry name" value="HD/PDEase_dom"/>
</dbReference>
<evidence type="ECO:0000256" key="3">
    <source>
        <dbReference type="ARBA" id="ARBA00001941"/>
    </source>
</evidence>
<dbReference type="GO" id="GO:0002953">
    <property type="term" value="F:5'-deoxynucleotidase activity"/>
    <property type="evidence" value="ECO:0007669"/>
    <property type="project" value="UniProtKB-EC"/>
</dbReference>
<evidence type="ECO:0000256" key="6">
    <source>
        <dbReference type="ARBA" id="ARBA00011738"/>
    </source>
</evidence>
<dbReference type="GO" id="GO:0046872">
    <property type="term" value="F:metal ion binding"/>
    <property type="evidence" value="ECO:0007669"/>
    <property type="project" value="UniProtKB-KW"/>
</dbReference>
<keyword evidence="8" id="KW-0479">Metal-binding</keyword>
<reference evidence="12 13" key="1">
    <citation type="journal article" date="2021" name="Sci. Rep.">
        <title>Genome sequencing of the multicellular alga Astrephomene provides insights into convergent evolution of germ-soma differentiation.</title>
        <authorList>
            <person name="Yamashita S."/>
            <person name="Yamamoto K."/>
            <person name="Matsuzaki R."/>
            <person name="Suzuki S."/>
            <person name="Yamaguchi H."/>
            <person name="Hirooka S."/>
            <person name="Minakuchi Y."/>
            <person name="Miyagishima S."/>
            <person name="Kawachi M."/>
            <person name="Toyoda A."/>
            <person name="Nozaki H."/>
        </authorList>
    </citation>
    <scope>NUCLEOTIDE SEQUENCE [LARGE SCALE GENOMIC DNA]</scope>
    <source>
        <strain evidence="12 13">NIES-4017</strain>
    </source>
</reference>
<organism evidence="12 13">
    <name type="scientific">Astrephomene gubernaculifera</name>
    <dbReference type="NCBI Taxonomy" id="47775"/>
    <lineage>
        <taxon>Eukaryota</taxon>
        <taxon>Viridiplantae</taxon>
        <taxon>Chlorophyta</taxon>
        <taxon>core chlorophytes</taxon>
        <taxon>Chlorophyceae</taxon>
        <taxon>CS clade</taxon>
        <taxon>Chlamydomonadales</taxon>
        <taxon>Astrephomenaceae</taxon>
        <taxon>Astrephomene</taxon>
    </lineage>
</organism>
<dbReference type="InterPro" id="IPR039356">
    <property type="entry name" value="YfbR/HDDC2"/>
</dbReference>
<dbReference type="SUPFAM" id="SSF109604">
    <property type="entry name" value="HD-domain/PDEase-like"/>
    <property type="match status" value="1"/>
</dbReference>
<evidence type="ECO:0000256" key="2">
    <source>
        <dbReference type="ARBA" id="ARBA00001936"/>
    </source>
</evidence>